<keyword evidence="1" id="KW-0560">Oxidoreductase</keyword>
<dbReference type="GO" id="GO:0016491">
    <property type="term" value="F:oxidoreductase activity"/>
    <property type="evidence" value="ECO:0007669"/>
    <property type="project" value="UniProtKB-KW"/>
</dbReference>
<organism evidence="3 4">
    <name type="scientific">Endocarpon pusillum (strain Z07020 / HMAS-L-300199)</name>
    <name type="common">Lichen-forming fungus</name>
    <dbReference type="NCBI Taxonomy" id="1263415"/>
    <lineage>
        <taxon>Eukaryota</taxon>
        <taxon>Fungi</taxon>
        <taxon>Dikarya</taxon>
        <taxon>Ascomycota</taxon>
        <taxon>Pezizomycotina</taxon>
        <taxon>Eurotiomycetes</taxon>
        <taxon>Chaetothyriomycetidae</taxon>
        <taxon>Verrucariales</taxon>
        <taxon>Verrucariaceae</taxon>
        <taxon>Endocarpon</taxon>
    </lineage>
</organism>
<evidence type="ECO:0000313" key="4">
    <source>
        <dbReference type="Proteomes" id="UP000019373"/>
    </source>
</evidence>
<dbReference type="RefSeq" id="XP_007805846.1">
    <property type="nucleotide sequence ID" value="XM_007807655.1"/>
</dbReference>
<dbReference type="GeneID" id="19240582"/>
<keyword evidence="1" id="KW-0479">Metal-binding</keyword>
<proteinExistence type="inferred from homology"/>
<dbReference type="eggNOG" id="ENOG502S0B1">
    <property type="taxonomic scope" value="Eukaryota"/>
</dbReference>
<evidence type="ECO:0000256" key="1">
    <source>
        <dbReference type="RuleBase" id="RU003682"/>
    </source>
</evidence>
<keyword evidence="1" id="KW-0408">Iron</keyword>
<dbReference type="PROSITE" id="PS51471">
    <property type="entry name" value="FE2OG_OXY"/>
    <property type="match status" value="1"/>
</dbReference>
<dbReference type="Gene3D" id="2.60.120.620">
    <property type="entry name" value="q2cbj1_9rhob like domain"/>
    <property type="match status" value="1"/>
</dbReference>
<dbReference type="InterPro" id="IPR005123">
    <property type="entry name" value="Oxoglu/Fe-dep_dioxygenase_dom"/>
</dbReference>
<dbReference type="HOGENOM" id="CLU_019613_1_1_1"/>
<name>U1HEK7_ENDPU</name>
<dbReference type="EMBL" id="KE721517">
    <property type="protein sequence ID" value="ERF68495.1"/>
    <property type="molecule type" value="Genomic_DNA"/>
</dbReference>
<reference evidence="4" key="1">
    <citation type="journal article" date="2014" name="BMC Genomics">
        <title>Genome characteristics reveal the impact of lichenization on lichen-forming fungus Endocarpon pusillum Hedwig (Verrucariales, Ascomycota).</title>
        <authorList>
            <person name="Wang Y.-Y."/>
            <person name="Liu B."/>
            <person name="Zhang X.-Y."/>
            <person name="Zhou Q.-M."/>
            <person name="Zhang T."/>
            <person name="Li H."/>
            <person name="Yu Y.-F."/>
            <person name="Zhang X.-L."/>
            <person name="Hao X.-Y."/>
            <person name="Wang M."/>
            <person name="Wang L."/>
            <person name="Wei J.-C."/>
        </authorList>
    </citation>
    <scope>NUCLEOTIDE SEQUENCE [LARGE SCALE GENOMIC DNA]</scope>
    <source>
        <strain evidence="4">Z07020 / HMAS-L-300199</strain>
    </source>
</reference>
<sequence length="456" mass="51352">MVSQQHPQTSVERLLAQLDKAMTHYQLTNSFSCGGSLEVRLGTHYSDFTITKKPVMCFRPIVFWCKGSVSKHTTIDCSWTTSRNWENSLDELVQDCSPATFGCDGENIFDEKIRKAGVLDAASFSTNFNPYDFGIVDAVAQELLPGLARAGKQPAVERWGVVAELYKLNVYSAPSGMFKPHVDTPRGRTHFGSLVVALPTDFQGGQLRVAYKGKERAYLDDGSFCRSDINWVAFYSDCEHEVLPVTAGHRITLTYQLYVSECIGGLVQPQLQMPDSKFYPMYRCIKDMLASPTFMKNGGILGFHCVYQYPEKFEGTYFYERYPRTLKGIDAVIFAIFRALELTVHIKPYEAGSIIGGKIADARVRLESLFTEEATCGRLVANEFERFDCGHYVGDEIFEHVKWFNEKPALHPAGEGCLDVAKPTRWIGNETEVDWDYLFRALLVVVPASSDRTLKT</sequence>
<evidence type="ECO:0000313" key="3">
    <source>
        <dbReference type="EMBL" id="ERF68495.1"/>
    </source>
</evidence>
<feature type="domain" description="Fe2OG dioxygenase" evidence="2">
    <location>
        <begin position="162"/>
        <end position="259"/>
    </location>
</feature>
<dbReference type="Proteomes" id="UP000019373">
    <property type="component" value="Unassembled WGS sequence"/>
</dbReference>
<dbReference type="OrthoDB" id="27483at2759"/>
<evidence type="ECO:0000259" key="2">
    <source>
        <dbReference type="PROSITE" id="PS51471"/>
    </source>
</evidence>
<comment type="similarity">
    <text evidence="1">Belongs to the iron/ascorbate-dependent oxidoreductase family.</text>
</comment>
<keyword evidence="4" id="KW-1185">Reference proteome</keyword>
<accession>U1HEK7</accession>
<dbReference type="GO" id="GO:0046872">
    <property type="term" value="F:metal ion binding"/>
    <property type="evidence" value="ECO:0007669"/>
    <property type="project" value="UniProtKB-KW"/>
</dbReference>
<protein>
    <recommendedName>
        <fullName evidence="2">Fe2OG dioxygenase domain-containing protein</fullName>
    </recommendedName>
</protein>
<dbReference type="PANTHER" id="PTHR33099:SF7">
    <property type="entry name" value="MYND-TYPE DOMAIN-CONTAINING PROTEIN"/>
    <property type="match status" value="1"/>
</dbReference>
<dbReference type="AlphaFoldDB" id="U1HEK7"/>
<gene>
    <name evidence="3" type="ORF">EPUS_05634</name>
</gene>
<dbReference type="PANTHER" id="PTHR33099">
    <property type="entry name" value="FE2OG DIOXYGENASE DOMAIN-CONTAINING PROTEIN"/>
    <property type="match status" value="1"/>
</dbReference>